<dbReference type="Pfam" id="PF14529">
    <property type="entry name" value="Exo_endo_phos_2"/>
    <property type="match status" value="1"/>
</dbReference>
<evidence type="ECO:0000313" key="4">
    <source>
        <dbReference type="EMBL" id="KAJ4438821.1"/>
    </source>
</evidence>
<dbReference type="InterPro" id="IPR036691">
    <property type="entry name" value="Endo/exonu/phosph_ase_sf"/>
</dbReference>
<dbReference type="Pfam" id="PF00078">
    <property type="entry name" value="RVT_1"/>
    <property type="match status" value="1"/>
</dbReference>
<evidence type="ECO:0000256" key="1">
    <source>
        <dbReference type="SAM" id="MobiDB-lite"/>
    </source>
</evidence>
<dbReference type="SUPFAM" id="SSF56219">
    <property type="entry name" value="DNase I-like"/>
    <property type="match status" value="1"/>
</dbReference>
<evidence type="ECO:0000259" key="3">
    <source>
        <dbReference type="Pfam" id="PF14529"/>
    </source>
</evidence>
<dbReference type="InterPro" id="IPR001888">
    <property type="entry name" value="Transposase_1"/>
</dbReference>
<dbReference type="SUPFAM" id="SSF56672">
    <property type="entry name" value="DNA/RNA polymerases"/>
    <property type="match status" value="1"/>
</dbReference>
<feature type="domain" description="Endonuclease/exonuclease/phosphatase" evidence="3">
    <location>
        <begin position="471"/>
        <end position="577"/>
    </location>
</feature>
<evidence type="ECO:0000259" key="2">
    <source>
        <dbReference type="Pfam" id="PF00078"/>
    </source>
</evidence>
<dbReference type="Gene3D" id="3.60.10.10">
    <property type="entry name" value="Endonuclease/exonuclease/phosphatase"/>
    <property type="match status" value="1"/>
</dbReference>
<dbReference type="Gene3D" id="3.30.420.10">
    <property type="entry name" value="Ribonuclease H-like superfamily/Ribonuclease H"/>
    <property type="match status" value="2"/>
</dbReference>
<comment type="caution">
    <text evidence="4">The sequence shown here is derived from an EMBL/GenBank/DDBJ whole genome shotgun (WGS) entry which is preliminary data.</text>
</comment>
<dbReference type="InterPro" id="IPR012337">
    <property type="entry name" value="RNaseH-like_sf"/>
</dbReference>
<dbReference type="InterPro" id="IPR043502">
    <property type="entry name" value="DNA/RNA_pol_sf"/>
</dbReference>
<proteinExistence type="predicted"/>
<evidence type="ECO:0008006" key="6">
    <source>
        <dbReference type="Google" id="ProtNLM"/>
    </source>
</evidence>
<keyword evidence="5" id="KW-1185">Reference proteome</keyword>
<sequence length="1027" mass="119214">MPIRWFVTTDQTWVHCYIPETKRQSKQWKHSDSPSPKKTKAVQSAGKVMAYVFWNSRGLIMIDYLAKGRTTVEYYSNLLKELERKICEKRPYIKLYQGQCRHLFLRKIQYFRVCAHLTIYETLHKFEPDSIFDPRYCGNHHTTEDGCIMRIKRNLYNAIHLYEVCQDYKRGNALLEDNNWAIVSSVRILQEAGSYPNPVIERLKGKGIRDAIELLRTIGERYLEKNKEVYIVFVDLEKAFDRVDWNKLVHILKKINVDWKDRRLYLSPIGRSSPIASLVPFPFLKPNYSSSNCPSFLEYKRREHITNVNHTYRDINADMEILHIQPKSQKLNTLEQYEIYRHTKIHPNDILNTQLNFKTHRLFDSTLRTHPQRKQEAPRPTTTSSEDRSKHVNKGTPRGANKTTEDMENFQFPGYTSHILEKLRQIASGIVVGVKRNMIPDFKIIKSMGSTDDKMEMINLNVWKASQSFNIYATYNPPNNEVNFGIINVNRKTILIGNFNSLSITWGYNYTTPPGDILEDFISSRHLQLIYNPTDPPTFLHYNGKGTNPDHLFVSSNIFDNTSRKVIEDPGSGHRIINSNFTRRFDLSRENQNSILIRLFPKSSIELIARKHKFINKIENKNIIPKKEPVRYGNRLLTSDEKIANYFATYYSLSRKKTQRLKTHDRTVRRLLAENINQHSNTDNNNTEHQLFNASFTMQELINATNKIKANKSPGPDLIFAEFILHMGHNAKCTLLHLFNFIWNSSVPSQWKKAIIIPILKKNKSPADPENFRPISLTSILAKVMERMIIHRLNWFLESNHIIHPAQAGFRCHRSTDQQVVSFTQHINGTSALTQEDIKKLNKIVHLQWIPSHCGIAGNEAADFLAKKGTTVPLSYSNKLPFHRASTNISSRVRQCFHKSLEDQIKDKHWKDALNSTLPEWSRREAVATFRAAVWLITSTAWVYYPAPTACSVDVQTPWTQTTLRLVQRFHLSALWIDTRRPEKECSSADILSFVMPRSLELKRFPIDSDALKRAVQAVIASPGNKI</sequence>
<dbReference type="Pfam" id="PF01359">
    <property type="entry name" value="Transposase_1"/>
    <property type="match status" value="1"/>
</dbReference>
<evidence type="ECO:0000313" key="5">
    <source>
        <dbReference type="Proteomes" id="UP001148838"/>
    </source>
</evidence>
<name>A0ABQ8SXA7_PERAM</name>
<feature type="region of interest" description="Disordered" evidence="1">
    <location>
        <begin position="366"/>
        <end position="405"/>
    </location>
</feature>
<reference evidence="4 5" key="1">
    <citation type="journal article" date="2022" name="Allergy">
        <title>Genome assembly and annotation of Periplaneta americana reveal a comprehensive cockroach allergen profile.</title>
        <authorList>
            <person name="Wang L."/>
            <person name="Xiong Q."/>
            <person name="Saelim N."/>
            <person name="Wang L."/>
            <person name="Nong W."/>
            <person name="Wan A.T."/>
            <person name="Shi M."/>
            <person name="Liu X."/>
            <person name="Cao Q."/>
            <person name="Hui J.H.L."/>
            <person name="Sookrung N."/>
            <person name="Leung T.F."/>
            <person name="Tungtrongchitr A."/>
            <person name="Tsui S.K.W."/>
        </authorList>
    </citation>
    <scope>NUCLEOTIDE SEQUENCE [LARGE SCALE GENOMIC DNA]</scope>
    <source>
        <strain evidence="4">PWHHKU_190912</strain>
    </source>
</reference>
<accession>A0ABQ8SXA7</accession>
<dbReference type="InterPro" id="IPR036397">
    <property type="entry name" value="RNaseH_sf"/>
</dbReference>
<feature type="domain" description="Reverse transcriptase" evidence="2">
    <location>
        <begin position="761"/>
        <end position="841"/>
    </location>
</feature>
<dbReference type="EMBL" id="JAJSOF020000019">
    <property type="protein sequence ID" value="KAJ4438821.1"/>
    <property type="molecule type" value="Genomic_DNA"/>
</dbReference>
<dbReference type="SUPFAM" id="SSF53098">
    <property type="entry name" value="Ribonuclease H-like"/>
    <property type="match status" value="1"/>
</dbReference>
<dbReference type="PANTHER" id="PTHR36688:SF1">
    <property type="entry name" value="ENDONUCLEASE_EXONUCLEASE_PHOSPHATASE DOMAIN-CONTAINING PROTEIN"/>
    <property type="match status" value="1"/>
</dbReference>
<dbReference type="InterPro" id="IPR000477">
    <property type="entry name" value="RT_dom"/>
</dbReference>
<dbReference type="InterPro" id="IPR052560">
    <property type="entry name" value="RdDP_mobile_element"/>
</dbReference>
<organism evidence="4 5">
    <name type="scientific">Periplaneta americana</name>
    <name type="common">American cockroach</name>
    <name type="synonym">Blatta americana</name>
    <dbReference type="NCBI Taxonomy" id="6978"/>
    <lineage>
        <taxon>Eukaryota</taxon>
        <taxon>Metazoa</taxon>
        <taxon>Ecdysozoa</taxon>
        <taxon>Arthropoda</taxon>
        <taxon>Hexapoda</taxon>
        <taxon>Insecta</taxon>
        <taxon>Pterygota</taxon>
        <taxon>Neoptera</taxon>
        <taxon>Polyneoptera</taxon>
        <taxon>Dictyoptera</taxon>
        <taxon>Blattodea</taxon>
        <taxon>Blattoidea</taxon>
        <taxon>Blattidae</taxon>
        <taxon>Blattinae</taxon>
        <taxon>Periplaneta</taxon>
    </lineage>
</organism>
<dbReference type="InterPro" id="IPR005135">
    <property type="entry name" value="Endo/exonuclease/phosphatase"/>
</dbReference>
<protein>
    <recommendedName>
        <fullName evidence="6">RNase H type-1 domain-containing protein</fullName>
    </recommendedName>
</protein>
<dbReference type="Proteomes" id="UP001148838">
    <property type="component" value="Unassembled WGS sequence"/>
</dbReference>
<gene>
    <name evidence="4" type="ORF">ANN_14773</name>
</gene>
<dbReference type="PANTHER" id="PTHR36688">
    <property type="entry name" value="ENDO/EXONUCLEASE/PHOSPHATASE DOMAIN-CONTAINING PROTEIN"/>
    <property type="match status" value="1"/>
</dbReference>